<evidence type="ECO:0000313" key="6">
    <source>
        <dbReference type="Proteomes" id="UP000266721"/>
    </source>
</evidence>
<dbReference type="GO" id="GO:0005524">
    <property type="term" value="F:ATP binding"/>
    <property type="evidence" value="ECO:0007669"/>
    <property type="project" value="InterPro"/>
</dbReference>
<dbReference type="GO" id="GO:0016020">
    <property type="term" value="C:membrane"/>
    <property type="evidence" value="ECO:0007669"/>
    <property type="project" value="InterPro"/>
</dbReference>
<evidence type="ECO:0000256" key="1">
    <source>
        <dbReference type="ARBA" id="ARBA00022692"/>
    </source>
</evidence>
<feature type="region of interest" description="Disordered" evidence="4">
    <location>
        <begin position="98"/>
        <end position="140"/>
    </location>
</feature>
<feature type="non-terminal residue" evidence="5">
    <location>
        <position position="1"/>
    </location>
</feature>
<accession>A0A3L5TRH7</accession>
<gene>
    <name evidence="5" type="ORF">AM593_05207</name>
</gene>
<dbReference type="Proteomes" id="UP000266721">
    <property type="component" value="Unassembled WGS sequence"/>
</dbReference>
<evidence type="ECO:0000256" key="3">
    <source>
        <dbReference type="ARBA" id="ARBA00023136"/>
    </source>
</evidence>
<name>A0A3L5TRH7_MYTGA</name>
<dbReference type="InterPro" id="IPR036640">
    <property type="entry name" value="ABC1_TM_sf"/>
</dbReference>
<reference evidence="5 6" key="1">
    <citation type="journal article" date="2016" name="PLoS ONE">
        <title>A First Insight into the Genome of the Filter-Feeder Mussel Mytilus galloprovincialis.</title>
        <authorList>
            <person name="Murgarella M."/>
            <person name="Puiu D."/>
            <person name="Novoa B."/>
            <person name="Figueras A."/>
            <person name="Posada D."/>
            <person name="Canchaya C."/>
        </authorList>
    </citation>
    <scope>NUCLEOTIDE SEQUENCE [LARGE SCALE GENOMIC DNA]</scope>
    <source>
        <tissue evidence="5">Muscle</tissue>
    </source>
</reference>
<dbReference type="Gene3D" id="1.20.1560.10">
    <property type="entry name" value="ABC transporter type 1, transmembrane domain"/>
    <property type="match status" value="1"/>
</dbReference>
<dbReference type="AlphaFoldDB" id="A0A3L5TRH7"/>
<keyword evidence="2" id="KW-1133">Transmembrane helix</keyword>
<evidence type="ECO:0000256" key="4">
    <source>
        <dbReference type="SAM" id="MobiDB-lite"/>
    </source>
</evidence>
<comment type="caution">
    <text evidence="5">The sequence shown here is derived from an EMBL/GenBank/DDBJ whole genome shotgun (WGS) entry which is preliminary data.</text>
</comment>
<proteinExistence type="predicted"/>
<evidence type="ECO:0000256" key="2">
    <source>
        <dbReference type="ARBA" id="ARBA00022989"/>
    </source>
</evidence>
<protein>
    <submittedName>
        <fullName evidence="5">Multidrug 1-like resistance-associated protein</fullName>
    </submittedName>
</protein>
<keyword evidence="6" id="KW-1185">Reference proteome</keyword>
<dbReference type="Gene3D" id="3.40.50.300">
    <property type="entry name" value="P-loop containing nucleotide triphosphate hydrolases"/>
    <property type="match status" value="1"/>
</dbReference>
<evidence type="ECO:0000313" key="5">
    <source>
        <dbReference type="EMBL" id="OPL21777.1"/>
    </source>
</evidence>
<feature type="compositionally biased region" description="Basic and acidic residues" evidence="4">
    <location>
        <begin position="98"/>
        <end position="134"/>
    </location>
</feature>
<sequence length="140" mass="16002">LPFVDKIIVMMDGAVSECGSYDELLSHDGAFAQFLKMYLIQTEDEEEEDPDEKEIKAKILQRLTSITSEDDESDKAVLSETDDKKILKRLISKDVEHPKSPELQRLKSKEDELKQDEKKSTVDNKLITDEKMEEGNVSIP</sequence>
<dbReference type="EMBL" id="KV588769">
    <property type="protein sequence ID" value="OPL21777.1"/>
    <property type="molecule type" value="Genomic_DNA"/>
</dbReference>
<dbReference type="InterPro" id="IPR027417">
    <property type="entry name" value="P-loop_NTPase"/>
</dbReference>
<keyword evidence="1" id="KW-0812">Transmembrane</keyword>
<keyword evidence="3" id="KW-0472">Membrane</keyword>
<organism evidence="5 6">
    <name type="scientific">Mytilus galloprovincialis</name>
    <name type="common">Mediterranean mussel</name>
    <dbReference type="NCBI Taxonomy" id="29158"/>
    <lineage>
        <taxon>Eukaryota</taxon>
        <taxon>Metazoa</taxon>
        <taxon>Spiralia</taxon>
        <taxon>Lophotrochozoa</taxon>
        <taxon>Mollusca</taxon>
        <taxon>Bivalvia</taxon>
        <taxon>Autobranchia</taxon>
        <taxon>Pteriomorphia</taxon>
        <taxon>Mytilida</taxon>
        <taxon>Mytiloidea</taxon>
        <taxon>Mytilidae</taxon>
        <taxon>Mytilinae</taxon>
        <taxon>Mytilus</taxon>
    </lineage>
</organism>